<feature type="compositionally biased region" description="Basic and acidic residues" evidence="2">
    <location>
        <begin position="486"/>
        <end position="499"/>
    </location>
</feature>
<keyword evidence="1" id="KW-0175">Coiled coil</keyword>
<dbReference type="AlphaFoldDB" id="A0A804NAN7"/>
<evidence type="ECO:0000313" key="4">
    <source>
        <dbReference type="Proteomes" id="UP000007305"/>
    </source>
</evidence>
<dbReference type="EnsemblPlants" id="Zm00001eb147390_T001">
    <property type="protein sequence ID" value="Zm00001eb147390_P001"/>
    <property type="gene ID" value="Zm00001eb147390"/>
</dbReference>
<feature type="coiled-coil region" evidence="1">
    <location>
        <begin position="23"/>
        <end position="57"/>
    </location>
</feature>
<proteinExistence type="evidence at protein level"/>
<feature type="region of interest" description="Disordered" evidence="2">
    <location>
        <begin position="70"/>
        <end position="150"/>
    </location>
</feature>
<feature type="compositionally biased region" description="Basic and acidic residues" evidence="2">
    <location>
        <begin position="264"/>
        <end position="288"/>
    </location>
</feature>
<keyword evidence="4" id="KW-1185">Reference proteome</keyword>
<feature type="compositionally biased region" description="Acidic residues" evidence="2">
    <location>
        <begin position="77"/>
        <end position="93"/>
    </location>
</feature>
<dbReference type="PANTHER" id="PTHR33701">
    <property type="entry name" value="TRANSMEMBRANE PROTEIN"/>
    <property type="match status" value="1"/>
</dbReference>
<sequence length="574" mass="62354">MADSTAMTVDFLRARLLSERSVSRAAKERADELAKRVAELEEQVRAVTAQRRQAEWAAAEVLAVLESQGFGDHLSDGADDSDGSEVQDGEEEDGKSRGDTAGAAGEDGEGEPSAAKGEAEDALSGTTAQPGGLSWKGRSVSPRKARQLKQRHRRSFFYLLSSADPSPKYRVGQSCRKNKRRMELSNVSRSVATEEDGEGGGSQRGRQDGPDFTDDGEVGVDERSPGAGGGVGQYVIRYEKDGGEMARVLERQAELIGQYEEEENAQREWEKQYNENRNANKGDVEPKNNAKNVPSTNNPSAERLPNKESSNNSAVPRQDQTSDGDSGYSRDTRSPKRDTTVSAPSDGSPSSDTLNSKASGWSSSRFHDCTDRQLDDTPAPCSIADIESVLQALQRARISLSAKLSKPVPPSQVTLALPAPGDEHREYDDEDLPTDEGSYGDEKLSGSSPSCQEMLALPAPEDYHGHEREGSPLVSHVEKASTSSPPREEMLALPAPRDEYRNRKEAEDYMRIPAGIPGLFRLPVDSFPVDEKMFSGTACGSGFRLGLRAAAPTSDEDLFMQRGIDCTVSNMWML</sequence>
<feature type="compositionally biased region" description="Basic and acidic residues" evidence="2">
    <location>
        <begin position="365"/>
        <end position="375"/>
    </location>
</feature>
<feature type="compositionally biased region" description="Basic and acidic residues" evidence="2">
    <location>
        <begin position="328"/>
        <end position="339"/>
    </location>
</feature>
<gene>
    <name evidence="3" type="primary">LOC100278681</name>
</gene>
<reference evidence="4" key="1">
    <citation type="submission" date="2015-12" db="EMBL/GenBank/DDBJ databases">
        <title>Update maize B73 reference genome by single molecule sequencing technologies.</title>
        <authorList>
            <consortium name="Maize Genome Sequencing Project"/>
            <person name="Ware D."/>
        </authorList>
    </citation>
    <scope>NUCLEOTIDE SEQUENCE [LARGE SCALE GENOMIC DNA]</scope>
    <source>
        <strain evidence="4">cv. B73</strain>
    </source>
</reference>
<feature type="compositionally biased region" description="Basic residues" evidence="2">
    <location>
        <begin position="141"/>
        <end position="150"/>
    </location>
</feature>
<organism evidence="3 4">
    <name type="scientific">Zea mays</name>
    <name type="common">Maize</name>
    <dbReference type="NCBI Taxonomy" id="4577"/>
    <lineage>
        <taxon>Eukaryota</taxon>
        <taxon>Viridiplantae</taxon>
        <taxon>Streptophyta</taxon>
        <taxon>Embryophyta</taxon>
        <taxon>Tracheophyta</taxon>
        <taxon>Spermatophyta</taxon>
        <taxon>Magnoliopsida</taxon>
        <taxon>Liliopsida</taxon>
        <taxon>Poales</taxon>
        <taxon>Poaceae</taxon>
        <taxon>PACMAD clade</taxon>
        <taxon>Panicoideae</taxon>
        <taxon>Andropogonodae</taxon>
        <taxon>Andropogoneae</taxon>
        <taxon>Tripsacinae</taxon>
        <taxon>Zea</taxon>
    </lineage>
</organism>
<protein>
    <submittedName>
        <fullName evidence="3">Uncharacterized protein</fullName>
    </submittedName>
</protein>
<feature type="region of interest" description="Disordered" evidence="2">
    <location>
        <begin position="462"/>
        <end position="499"/>
    </location>
</feature>
<keyword evidence="5" id="KW-1267">Proteomics identification</keyword>
<evidence type="ECO:0000313" key="3">
    <source>
        <dbReference type="EnsemblPlants" id="Zm00001eb147390_P001"/>
    </source>
</evidence>
<name>A0A804NAN7_MAIZE</name>
<dbReference type="PANTHER" id="PTHR33701:SF3">
    <property type="entry name" value="TRANSCRIPTIONAL REGULATOR ATRX"/>
    <property type="match status" value="1"/>
</dbReference>
<feature type="compositionally biased region" description="Polar residues" evidence="2">
    <location>
        <begin position="307"/>
        <end position="324"/>
    </location>
</feature>
<evidence type="ECO:0007829" key="5">
    <source>
        <dbReference type="PeptideAtlas" id="A0A804NAN7"/>
    </source>
</evidence>
<feature type="compositionally biased region" description="Polar residues" evidence="2">
    <location>
        <begin position="289"/>
        <end position="300"/>
    </location>
</feature>
<evidence type="ECO:0000256" key="1">
    <source>
        <dbReference type="SAM" id="Coils"/>
    </source>
</evidence>
<feature type="region of interest" description="Disordered" evidence="2">
    <location>
        <begin position="162"/>
        <end position="235"/>
    </location>
</feature>
<dbReference type="Gramene" id="Zm00001eb147390_T001">
    <property type="protein sequence ID" value="Zm00001eb147390_P001"/>
    <property type="gene ID" value="Zm00001eb147390"/>
</dbReference>
<dbReference type="Proteomes" id="UP000007305">
    <property type="component" value="Chromosome 3"/>
</dbReference>
<reference evidence="3" key="2">
    <citation type="submission" date="2019-07" db="EMBL/GenBank/DDBJ databases">
        <authorList>
            <person name="Seetharam A."/>
            <person name="Woodhouse M."/>
            <person name="Cannon E."/>
        </authorList>
    </citation>
    <scope>NUCLEOTIDE SEQUENCE [LARGE SCALE GENOMIC DNA]</scope>
    <source>
        <strain evidence="3">cv. B73</strain>
    </source>
</reference>
<feature type="compositionally biased region" description="Polar residues" evidence="2">
    <location>
        <begin position="340"/>
        <end position="364"/>
    </location>
</feature>
<reference evidence="3" key="3">
    <citation type="submission" date="2021-05" db="UniProtKB">
        <authorList>
            <consortium name="EnsemblPlants"/>
        </authorList>
    </citation>
    <scope>IDENTIFICATION</scope>
    <source>
        <strain evidence="3">cv. B73</strain>
    </source>
</reference>
<accession>A0A804NAN7</accession>
<feature type="region of interest" description="Disordered" evidence="2">
    <location>
        <begin position="257"/>
        <end position="377"/>
    </location>
</feature>
<evidence type="ECO:0000256" key="2">
    <source>
        <dbReference type="SAM" id="MobiDB-lite"/>
    </source>
</evidence>
<feature type="region of interest" description="Disordered" evidence="2">
    <location>
        <begin position="403"/>
        <end position="449"/>
    </location>
</feature>